<sequence length="242" mass="28818">MNKVYIVPDVHGRRFWENALTFLRDNPNDLVIFLGDYTDPYPGEGITDKDAYFNFLSIIEFKNNVVLLIGNHELHYIDKSFRCQRYSKEYYHNYHRMLTDDKDLFQICKKINSKYVFTHAGILKGWYDKYRCENIYAIDEQLNDFFLRDKVPFGDICNWYNWGKIHCEYSSPLWADIREHVSEELSYADSKNTIFRKCSGYVQVFGHTQLGTKKLLRYNDKICLDTKSVHLLDLTTGKFDDE</sequence>
<organism evidence="2">
    <name type="scientific">termite gut metagenome</name>
    <dbReference type="NCBI Taxonomy" id="433724"/>
    <lineage>
        <taxon>unclassified sequences</taxon>
        <taxon>metagenomes</taxon>
        <taxon>organismal metagenomes</taxon>
    </lineage>
</organism>
<dbReference type="Gene3D" id="3.60.21.10">
    <property type="match status" value="1"/>
</dbReference>
<dbReference type="SUPFAM" id="SSF56300">
    <property type="entry name" value="Metallo-dependent phosphatases"/>
    <property type="match status" value="1"/>
</dbReference>
<proteinExistence type="predicted"/>
<protein>
    <recommendedName>
        <fullName evidence="1">Calcineurin-like phosphoesterase domain-containing protein</fullName>
    </recommendedName>
</protein>
<dbReference type="Pfam" id="PF00149">
    <property type="entry name" value="Metallophos"/>
    <property type="match status" value="1"/>
</dbReference>
<dbReference type="GO" id="GO:0016787">
    <property type="term" value="F:hydrolase activity"/>
    <property type="evidence" value="ECO:0007669"/>
    <property type="project" value="InterPro"/>
</dbReference>
<name>A0A5J4S7B5_9ZZZZ</name>
<gene>
    <name evidence="2" type="ORF">EZS27_010892</name>
</gene>
<reference evidence="2" key="1">
    <citation type="submission" date="2019-03" db="EMBL/GenBank/DDBJ databases">
        <title>Single cell metagenomics reveals metabolic interactions within the superorganism composed of flagellate Streblomastix strix and complex community of Bacteroidetes bacteria on its surface.</title>
        <authorList>
            <person name="Treitli S.C."/>
            <person name="Kolisko M."/>
            <person name="Husnik F."/>
            <person name="Keeling P."/>
            <person name="Hampl V."/>
        </authorList>
    </citation>
    <scope>NUCLEOTIDE SEQUENCE</scope>
    <source>
        <strain evidence="2">STM</strain>
    </source>
</reference>
<dbReference type="EMBL" id="SNRY01000399">
    <property type="protein sequence ID" value="KAA6341305.1"/>
    <property type="molecule type" value="Genomic_DNA"/>
</dbReference>
<feature type="domain" description="Calcineurin-like phosphoesterase" evidence="1">
    <location>
        <begin position="3"/>
        <end position="176"/>
    </location>
</feature>
<dbReference type="AlphaFoldDB" id="A0A5J4S7B5"/>
<accession>A0A5J4S7B5</accession>
<evidence type="ECO:0000313" key="2">
    <source>
        <dbReference type="EMBL" id="KAA6341305.1"/>
    </source>
</evidence>
<dbReference type="InterPro" id="IPR004843">
    <property type="entry name" value="Calcineurin-like_PHP"/>
</dbReference>
<evidence type="ECO:0000259" key="1">
    <source>
        <dbReference type="Pfam" id="PF00149"/>
    </source>
</evidence>
<comment type="caution">
    <text evidence="2">The sequence shown here is derived from an EMBL/GenBank/DDBJ whole genome shotgun (WGS) entry which is preliminary data.</text>
</comment>
<dbReference type="InterPro" id="IPR029052">
    <property type="entry name" value="Metallo-depent_PP-like"/>
</dbReference>